<feature type="coiled-coil region" evidence="1">
    <location>
        <begin position="291"/>
        <end position="318"/>
    </location>
</feature>
<dbReference type="EMBL" id="DS566047">
    <property type="status" value="NOT_ANNOTATED_CDS"/>
    <property type="molecule type" value="Genomic_DNA"/>
</dbReference>
<organism evidence="3 4">
    <name type="scientific">Phytophthora ramorum</name>
    <name type="common">Sudden oak death agent</name>
    <dbReference type="NCBI Taxonomy" id="164328"/>
    <lineage>
        <taxon>Eukaryota</taxon>
        <taxon>Sar</taxon>
        <taxon>Stramenopiles</taxon>
        <taxon>Oomycota</taxon>
        <taxon>Peronosporomycetes</taxon>
        <taxon>Peronosporales</taxon>
        <taxon>Peronosporaceae</taxon>
        <taxon>Phytophthora</taxon>
    </lineage>
</organism>
<evidence type="ECO:0000313" key="4">
    <source>
        <dbReference type="Proteomes" id="UP000005238"/>
    </source>
</evidence>
<feature type="region of interest" description="Disordered" evidence="2">
    <location>
        <begin position="547"/>
        <end position="583"/>
    </location>
</feature>
<feature type="region of interest" description="Disordered" evidence="2">
    <location>
        <begin position="629"/>
        <end position="650"/>
    </location>
</feature>
<feature type="compositionally biased region" description="Low complexity" evidence="2">
    <location>
        <begin position="552"/>
        <end position="567"/>
    </location>
</feature>
<feature type="coiled-coil region" evidence="1">
    <location>
        <begin position="463"/>
        <end position="490"/>
    </location>
</feature>
<dbReference type="VEuPathDB" id="FungiDB:KRP23_2754"/>
<dbReference type="AlphaFoldDB" id="H3GTL5"/>
<dbReference type="STRING" id="164328.H3GTL5"/>
<keyword evidence="1" id="KW-0175">Coiled coil</keyword>
<dbReference type="InParanoid" id="H3GTL5"/>
<name>H3GTL5_PHYRM</name>
<proteinExistence type="predicted"/>
<feature type="compositionally biased region" description="Low complexity" evidence="2">
    <location>
        <begin position="630"/>
        <end position="648"/>
    </location>
</feature>
<feature type="coiled-coil region" evidence="1">
    <location>
        <begin position="364"/>
        <end position="394"/>
    </location>
</feature>
<keyword evidence="4" id="KW-1185">Reference proteome</keyword>
<evidence type="ECO:0000313" key="3">
    <source>
        <dbReference type="EnsemblProtists" id="Phyra80495"/>
    </source>
</evidence>
<feature type="coiled-coil region" evidence="1">
    <location>
        <begin position="192"/>
        <end position="222"/>
    </location>
</feature>
<accession>H3GTL5</accession>
<dbReference type="EnsemblProtists" id="Phyra80495">
    <property type="protein sequence ID" value="Phyra80495"/>
    <property type="gene ID" value="Phyra80495"/>
</dbReference>
<dbReference type="Proteomes" id="UP000005238">
    <property type="component" value="Unassembled WGS sequence"/>
</dbReference>
<dbReference type="HOGENOM" id="CLU_424231_0_0_1"/>
<evidence type="ECO:0000256" key="2">
    <source>
        <dbReference type="SAM" id="MobiDB-lite"/>
    </source>
</evidence>
<evidence type="ECO:0000256" key="1">
    <source>
        <dbReference type="SAM" id="Coils"/>
    </source>
</evidence>
<sequence>MANNAALTDKHSRIVTSLKQHVAALSRTMSDDVLSNDKYLRAMAGLQQHVVRLSSYTERLVETYLPNWAMQQAGDAALKETYSRAVAALEQRVAVLSRTMADGAASIKDKGSCAVTALEQHLATFFRYSELVVADARKVNQPRADWTMQRLVEMQRMFERDCRLEAQRTRGHRMVAGWKKAPTHESDKDPRVAKLEGEVAALERNNEQLTQLQRKYETEAKEAAGSEQVLSHKVATLKGEVKSLKATHKMKLRRKQTHQSEVSTLKATHKSEVANIRSVHSLQLDDFDSFRRSSKEAMDKVMKELEEAKAEAVQHGEVGRSLRKEKDAIEDGVMTALGLLDILEQSWFGKIVEVSAETQQRETSVKLEGEVAALERNNEQLTQLQRKYETEAKEAAGSEQVLSHKVATHQGEVKSLKATHKMKLRRKQTHQSEVSTLKVAHKSEVANIRSVHSLQLDDFDSFRRSSKEAMDKVMKELEEAKAEAVQHGEVIKTLCMKLTALQNSAKTAVASWEAVAAYKKLLVVEATKSIEVPVQTQQQCDVPVMVQEQRASGDSSSCSSPSTVSSRSARKATATPVSLEEVEDKAVEVPAQVQQHHTRKQELTLPDEIKRAPANVTSSWMYMDYKSKRSSSVGTSSTSSSPEISPRSTAWWPKKAEPGLLRGGCGVEDHECRQVDGMVGVANWYGKGHSSLPRIVAVPRDAGLISPGAPSNLTSSGTLNQHTSSLASRDPFLSVVADRSWKASGRGVPRLSRPRLKCASSLS</sequence>
<reference evidence="3" key="2">
    <citation type="submission" date="2015-06" db="UniProtKB">
        <authorList>
            <consortium name="EnsemblProtists"/>
        </authorList>
    </citation>
    <scope>IDENTIFICATION</scope>
    <source>
        <strain evidence="3">Pr102</strain>
    </source>
</reference>
<protein>
    <submittedName>
        <fullName evidence="3">Uncharacterized protein</fullName>
    </submittedName>
</protein>
<reference evidence="4" key="1">
    <citation type="journal article" date="2006" name="Science">
        <title>Phytophthora genome sequences uncover evolutionary origins and mechanisms of pathogenesis.</title>
        <authorList>
            <person name="Tyler B.M."/>
            <person name="Tripathy S."/>
            <person name="Zhang X."/>
            <person name="Dehal P."/>
            <person name="Jiang R.H."/>
            <person name="Aerts A."/>
            <person name="Arredondo F.D."/>
            <person name="Baxter L."/>
            <person name="Bensasson D."/>
            <person name="Beynon J.L."/>
            <person name="Chapman J."/>
            <person name="Damasceno C.M."/>
            <person name="Dorrance A.E."/>
            <person name="Dou D."/>
            <person name="Dickerman A.W."/>
            <person name="Dubchak I.L."/>
            <person name="Garbelotto M."/>
            <person name="Gijzen M."/>
            <person name="Gordon S.G."/>
            <person name="Govers F."/>
            <person name="Grunwald N.J."/>
            <person name="Huang W."/>
            <person name="Ivors K.L."/>
            <person name="Jones R.W."/>
            <person name="Kamoun S."/>
            <person name="Krampis K."/>
            <person name="Lamour K.H."/>
            <person name="Lee M.K."/>
            <person name="McDonald W.H."/>
            <person name="Medina M."/>
            <person name="Meijer H.J."/>
            <person name="Nordberg E.K."/>
            <person name="Maclean D.J."/>
            <person name="Ospina-Giraldo M.D."/>
            <person name="Morris P.F."/>
            <person name="Phuntumart V."/>
            <person name="Putnam N.H."/>
            <person name="Rash S."/>
            <person name="Rose J.K."/>
            <person name="Sakihama Y."/>
            <person name="Salamov A.A."/>
            <person name="Savidor A."/>
            <person name="Scheuring C.F."/>
            <person name="Smith B.M."/>
            <person name="Sobral B.W."/>
            <person name="Terry A."/>
            <person name="Torto-Alalibo T.A."/>
            <person name="Win J."/>
            <person name="Xu Z."/>
            <person name="Zhang H."/>
            <person name="Grigoriev I.V."/>
            <person name="Rokhsar D.S."/>
            <person name="Boore J.L."/>
        </authorList>
    </citation>
    <scope>NUCLEOTIDE SEQUENCE [LARGE SCALE GENOMIC DNA]</scope>
    <source>
        <strain evidence="4">Pr102</strain>
    </source>
</reference>